<sequence length="682" mass="72018">MAISLAMPWSAGERAMHSLLHIPSDSMDNPTSTFMTPQAATMLVRAPTIALGALDSEGRPWATLWGGEPGFAQPLGGGVFGVRVPVDRKFDPVAQALVDGKTEGEVVRDEGSRGRMVAGLPFDLVTRKRVKVYGRMVVASLGRGGDEEGEGESGGDDGAGEMQLVVKVEQSLGNCPKYLNSRTITPATPHPELLSNSPNLTPAARALIAKCDLFFISSNNGTHDMDVNHRGGPTGFVRIIPSSSSPSSTSPADDDDAPTTLVYPEYSGNRLYQTLGNLHANPRAGLCFPDFETGDVLYVTGTTRIYAGKDAAALLPRSNLAVAITLTAARLVRSGLAFRGAPAMGVGNAASENLFDLGKSPYNPPVRLLAAEGNMLSETERKKGGEVTAKLAKKEVITPSVARFTFALSTPTRVLPGQWVALDASGELDLGYSHMRDDDPASLNDDFVRTFTVTWASGWDDAQPDEKADGGVIPPSTAFAITIRRHGPVTGLLFASSPERATGGGLELPIRGFGGGEFRVRPVPAASSPSPVSSSSSSVAPVKKGLTPFIAGGVGITPLLAELAAPRHGNDDLDPRRVALFWTLKRADAALAVEVLRRWPGMVGHVFLTGRGGGGGEGEDEAVKALQESGVLLVADGVRMTEESLRTVESEKWYLCAGTALHKQVVAWLEGRGEIVSESFNF</sequence>
<name>A0AA39YF18_9PEZI</name>
<proteinExistence type="predicted"/>
<organism evidence="3 4">
    <name type="scientific">Lasiodiplodia hormozganensis</name>
    <dbReference type="NCBI Taxonomy" id="869390"/>
    <lineage>
        <taxon>Eukaryota</taxon>
        <taxon>Fungi</taxon>
        <taxon>Dikarya</taxon>
        <taxon>Ascomycota</taxon>
        <taxon>Pezizomycotina</taxon>
        <taxon>Dothideomycetes</taxon>
        <taxon>Dothideomycetes incertae sedis</taxon>
        <taxon>Botryosphaeriales</taxon>
        <taxon>Botryosphaeriaceae</taxon>
        <taxon>Lasiodiplodia</taxon>
    </lineage>
</organism>
<reference evidence="3" key="1">
    <citation type="submission" date="2023-06" db="EMBL/GenBank/DDBJ databases">
        <title>Multi-omics analyses reveal the molecular pathogenesis toolkit of Lasiodiplodia hormozganensis, a cross-kingdom pathogen.</title>
        <authorList>
            <person name="Felix C."/>
            <person name="Meneses R."/>
            <person name="Goncalves M.F.M."/>
            <person name="Tilleman L."/>
            <person name="Duarte A.S."/>
            <person name="Jorrin-Novo J.V."/>
            <person name="Van De Peer Y."/>
            <person name="Deforce D."/>
            <person name="Van Nieuwerburgh F."/>
            <person name="Esteves A.C."/>
            <person name="Alves A."/>
        </authorList>
    </citation>
    <scope>NUCLEOTIDE SEQUENCE</scope>
    <source>
        <strain evidence="3">CBS 339.90</strain>
    </source>
</reference>
<evidence type="ECO:0000256" key="1">
    <source>
        <dbReference type="SAM" id="MobiDB-lite"/>
    </source>
</evidence>
<dbReference type="AlphaFoldDB" id="A0AA39YF18"/>
<dbReference type="SUPFAM" id="SSF50475">
    <property type="entry name" value="FMN-binding split barrel"/>
    <property type="match status" value="1"/>
</dbReference>
<gene>
    <name evidence="3" type="ORF">DIS24_g6566</name>
</gene>
<evidence type="ECO:0000259" key="2">
    <source>
        <dbReference type="PROSITE" id="PS51384"/>
    </source>
</evidence>
<dbReference type="InterPro" id="IPR039261">
    <property type="entry name" value="FNR_nucleotide-bd"/>
</dbReference>
<dbReference type="EMBL" id="JAUJDW010000033">
    <property type="protein sequence ID" value="KAK0650695.1"/>
    <property type="molecule type" value="Genomic_DNA"/>
</dbReference>
<dbReference type="Gene3D" id="3.40.50.80">
    <property type="entry name" value="Nucleotide-binding domain of ferredoxin-NADP reductase (FNR) module"/>
    <property type="match status" value="1"/>
</dbReference>
<dbReference type="InterPro" id="IPR012349">
    <property type="entry name" value="Split_barrel_FMN-bd"/>
</dbReference>
<dbReference type="GO" id="GO:0016491">
    <property type="term" value="F:oxidoreductase activity"/>
    <property type="evidence" value="ECO:0007669"/>
    <property type="project" value="InterPro"/>
</dbReference>
<dbReference type="PANTHER" id="PTHR42815:SF2">
    <property type="entry name" value="FAD-BINDING, PUTATIVE (AFU_ORTHOLOGUE AFUA_6G07600)-RELATED"/>
    <property type="match status" value="1"/>
</dbReference>
<dbReference type="InterPro" id="IPR017927">
    <property type="entry name" value="FAD-bd_FR_type"/>
</dbReference>
<feature type="compositionally biased region" description="Low complexity" evidence="1">
    <location>
        <begin position="241"/>
        <end position="251"/>
    </location>
</feature>
<evidence type="ECO:0000313" key="3">
    <source>
        <dbReference type="EMBL" id="KAK0650695.1"/>
    </source>
</evidence>
<comment type="caution">
    <text evidence="3">The sequence shown here is derived from an EMBL/GenBank/DDBJ whole genome shotgun (WGS) entry which is preliminary data.</text>
</comment>
<dbReference type="Proteomes" id="UP001175001">
    <property type="component" value="Unassembled WGS sequence"/>
</dbReference>
<dbReference type="PANTHER" id="PTHR42815">
    <property type="entry name" value="FAD-BINDING, PUTATIVE (AFU_ORTHOLOGUE AFUA_6G07600)-RELATED"/>
    <property type="match status" value="1"/>
</dbReference>
<dbReference type="SUPFAM" id="SSF52343">
    <property type="entry name" value="Ferredoxin reductase-like, C-terminal NADP-linked domain"/>
    <property type="match status" value="1"/>
</dbReference>
<feature type="region of interest" description="Disordered" evidence="1">
    <location>
        <begin position="239"/>
        <end position="258"/>
    </location>
</feature>
<evidence type="ECO:0000313" key="4">
    <source>
        <dbReference type="Proteomes" id="UP001175001"/>
    </source>
</evidence>
<dbReference type="Gene3D" id="2.30.110.10">
    <property type="entry name" value="Electron Transport, Fmn-binding Protein, Chain A"/>
    <property type="match status" value="1"/>
</dbReference>
<dbReference type="PROSITE" id="PS51384">
    <property type="entry name" value="FAD_FR"/>
    <property type="match status" value="1"/>
</dbReference>
<accession>A0AA39YF18</accession>
<keyword evidence="4" id="KW-1185">Reference proteome</keyword>
<feature type="domain" description="FAD-binding FR-type" evidence="2">
    <location>
        <begin position="384"/>
        <end position="521"/>
    </location>
</feature>
<protein>
    <recommendedName>
        <fullName evidence="2">FAD-binding FR-type domain-containing protein</fullName>
    </recommendedName>
</protein>